<dbReference type="Proteomes" id="UP000178724">
    <property type="component" value="Unassembled WGS sequence"/>
</dbReference>
<name>A0A1F4Q2L7_UNCSA</name>
<dbReference type="AlphaFoldDB" id="A0A1F4Q2L7"/>
<dbReference type="EMBL" id="METM01000014">
    <property type="protein sequence ID" value="OGB90164.1"/>
    <property type="molecule type" value="Genomic_DNA"/>
</dbReference>
<accession>A0A1F4Q2L7</accession>
<gene>
    <name evidence="1" type="ORF">A2625_04195</name>
</gene>
<sequence length="63" mass="7134">MNPAEADKRQNEIYRKMPGEKRLKIALNLTNLTNKLMIAGIKDQMPGLSPAEIKKQIALRSDQ</sequence>
<evidence type="ECO:0000313" key="2">
    <source>
        <dbReference type="Proteomes" id="UP000178724"/>
    </source>
</evidence>
<evidence type="ECO:0000313" key="1">
    <source>
        <dbReference type="EMBL" id="OGB90164.1"/>
    </source>
</evidence>
<organism evidence="1 2">
    <name type="scientific">candidate division WOR-1 bacterium RIFCSPHIGHO2_01_FULL_53_15</name>
    <dbReference type="NCBI Taxonomy" id="1802564"/>
    <lineage>
        <taxon>Bacteria</taxon>
        <taxon>Bacillati</taxon>
        <taxon>Saganbacteria</taxon>
    </lineage>
</organism>
<comment type="caution">
    <text evidence="1">The sequence shown here is derived from an EMBL/GenBank/DDBJ whole genome shotgun (WGS) entry which is preliminary data.</text>
</comment>
<protein>
    <submittedName>
        <fullName evidence="1">Uncharacterized protein</fullName>
    </submittedName>
</protein>
<proteinExistence type="predicted"/>
<reference evidence="1 2" key="1">
    <citation type="journal article" date="2016" name="Nat. Commun.">
        <title>Thousands of microbial genomes shed light on interconnected biogeochemical processes in an aquifer system.</title>
        <authorList>
            <person name="Anantharaman K."/>
            <person name="Brown C.T."/>
            <person name="Hug L.A."/>
            <person name="Sharon I."/>
            <person name="Castelle C.J."/>
            <person name="Probst A.J."/>
            <person name="Thomas B.C."/>
            <person name="Singh A."/>
            <person name="Wilkins M.J."/>
            <person name="Karaoz U."/>
            <person name="Brodie E.L."/>
            <person name="Williams K.H."/>
            <person name="Hubbard S.S."/>
            <person name="Banfield J.F."/>
        </authorList>
    </citation>
    <scope>NUCLEOTIDE SEQUENCE [LARGE SCALE GENOMIC DNA]</scope>
</reference>